<dbReference type="EMBL" id="CH474016">
    <property type="protein sequence ID" value="EDL92911.1"/>
    <property type="molecule type" value="Genomic_DNA"/>
</dbReference>
<evidence type="ECO:0000313" key="2">
    <source>
        <dbReference type="Proteomes" id="UP000234681"/>
    </source>
</evidence>
<accession>A6K4B4</accession>
<dbReference type="AlphaFoldDB" id="A6K4B4"/>
<dbReference type="Proteomes" id="UP000234681">
    <property type="component" value="Chromosome 20"/>
</dbReference>
<gene>
    <name evidence="1" type="ORF">rCG_22137</name>
</gene>
<organism evidence="1 2">
    <name type="scientific">Rattus norvegicus</name>
    <name type="common">Rat</name>
    <dbReference type="NCBI Taxonomy" id="10116"/>
    <lineage>
        <taxon>Eukaryota</taxon>
        <taxon>Metazoa</taxon>
        <taxon>Chordata</taxon>
        <taxon>Craniata</taxon>
        <taxon>Vertebrata</taxon>
        <taxon>Euteleostomi</taxon>
        <taxon>Mammalia</taxon>
        <taxon>Eutheria</taxon>
        <taxon>Euarchontoglires</taxon>
        <taxon>Glires</taxon>
        <taxon>Rodentia</taxon>
        <taxon>Myomorpha</taxon>
        <taxon>Muroidea</taxon>
        <taxon>Muridae</taxon>
        <taxon>Murinae</taxon>
        <taxon>Rattus</taxon>
    </lineage>
</organism>
<dbReference type="PROSITE" id="PS51257">
    <property type="entry name" value="PROKAR_LIPOPROTEIN"/>
    <property type="match status" value="1"/>
</dbReference>
<proteinExistence type="predicted"/>
<evidence type="ECO:0000313" key="1">
    <source>
        <dbReference type="EMBL" id="EDL92911.1"/>
    </source>
</evidence>
<reference evidence="1 2" key="1">
    <citation type="submission" date="2005-09" db="EMBL/GenBank/DDBJ databases">
        <authorList>
            <person name="Mural R.J."/>
            <person name="Li P.W."/>
            <person name="Adams M.D."/>
            <person name="Amanatides P.G."/>
            <person name="Baden-Tillson H."/>
            <person name="Barnstead M."/>
            <person name="Chin S.H."/>
            <person name="Dew I."/>
            <person name="Evans C.A."/>
            <person name="Ferriera S."/>
            <person name="Flanigan M."/>
            <person name="Fosler C."/>
            <person name="Glodek A."/>
            <person name="Gu Z."/>
            <person name="Holt R.A."/>
            <person name="Jennings D."/>
            <person name="Kraft C.L."/>
            <person name="Lu F."/>
            <person name="Nguyen T."/>
            <person name="Nusskern D.R."/>
            <person name="Pfannkoch C.M."/>
            <person name="Sitter C."/>
            <person name="Sutton G.G."/>
            <person name="Venter J.C."/>
            <person name="Wang Z."/>
            <person name="Woodage T."/>
            <person name="Zheng X.H."/>
            <person name="Zhong F."/>
        </authorList>
    </citation>
    <scope>NUCLEOTIDE SEQUENCE [LARGE SCALE GENOMIC DNA]</scope>
    <source>
        <strain>BN</strain>
        <strain evidence="2">Sprague-Dawley</strain>
    </source>
</reference>
<protein>
    <submittedName>
        <fullName evidence="1">RCG22137</fullName>
    </submittedName>
</protein>
<name>A6K4B4_RAT</name>
<sequence length="42" mass="4721">MQVFKHWNVFFGGGGCRTICLFIKETLCGGLRFLLKAIAESQ</sequence>